<evidence type="ECO:0000313" key="1">
    <source>
        <dbReference type="EMBL" id="BAW19225.1"/>
    </source>
</evidence>
<dbReference type="KEGG" id="vg:40074646"/>
<dbReference type="GeneID" id="40074646"/>
<organism evidence="1 2">
    <name type="scientific">Ralstonia phage RP12</name>
    <dbReference type="NCBI Taxonomy" id="1923889"/>
    <lineage>
        <taxon>Viruses</taxon>
        <taxon>Duplodnaviria</taxon>
        <taxon>Heunggongvirae</taxon>
        <taxon>Uroviricota</taxon>
        <taxon>Caudoviricetes</taxon>
        <taxon>Chimalliviridae</taxon>
        <taxon>Ripduovirus</taxon>
        <taxon>Ripduovirus RP12</taxon>
    </lineage>
</organism>
<dbReference type="Proteomes" id="UP000222831">
    <property type="component" value="Segment"/>
</dbReference>
<keyword evidence="2" id="KW-1185">Reference proteome</keyword>
<dbReference type="InterPro" id="IPR012337">
    <property type="entry name" value="RNaseH-like_sf"/>
</dbReference>
<protein>
    <submittedName>
        <fullName evidence="1">Putative T4-like DNA polymerase</fullName>
    </submittedName>
</protein>
<dbReference type="EMBL" id="AP017924">
    <property type="protein sequence ID" value="BAW19225.1"/>
    <property type="molecule type" value="Genomic_DNA"/>
</dbReference>
<proteinExistence type="predicted"/>
<dbReference type="SUPFAM" id="SSF53098">
    <property type="entry name" value="Ribonuclease H-like"/>
    <property type="match status" value="1"/>
</dbReference>
<reference evidence="1 2" key="1">
    <citation type="submission" date="2016-12" db="EMBL/GenBank/DDBJ databases">
        <title>Characterization of two jumbo phages RP12 and RP31 infecting the phytopathogen Ralstonia solanacearum.</title>
        <authorList>
            <person name="Kawasaki T."/>
            <person name="Yoshikawa G."/>
            <person name="Ogata H."/>
            <person name="Yamada T."/>
        </authorList>
    </citation>
    <scope>NUCLEOTIDE SEQUENCE [LARGE SCALE GENOMIC DNA]</scope>
    <source>
        <strain evidence="1 2">RP12</strain>
    </source>
</reference>
<dbReference type="InterPro" id="IPR036397">
    <property type="entry name" value="RNaseH_sf"/>
</dbReference>
<dbReference type="OrthoDB" id="1995at10239"/>
<evidence type="ECO:0000313" key="2">
    <source>
        <dbReference type="Proteomes" id="UP000222831"/>
    </source>
</evidence>
<dbReference type="Gene3D" id="3.30.420.10">
    <property type="entry name" value="Ribonuclease H-like superfamily/Ribonuclease H"/>
    <property type="match status" value="1"/>
</dbReference>
<sequence length="627" mass="72029">MSTKKPNFSPEDISGVECRHVVFIPPIKDSKDDYHLIKEVIHLKDGQRVPNVRIVRNYKRKFWITKEGYRRHKQKKEWEDISKLKEYECTQSELVEKAAKALGMFKPPRSLKQLSRSPYLYGSDILSTSVIKQEVYRNRWPELNTPSSSAASDTETDMVQGHGRIIMQTISMKEKVYTAVVRDFLRGVGGTDADKIKLCQEALIKYLDIDEPVLKKDGTPEIDKKTGKPKVTNVYRDRKLEWEIELVENDGMVVYNTLKKAHEWQPDFMTFWNMDFDIKKMEESLKFHKIPLADAWSDPAVAPAYRFYEYKEGQSQKVTASGKVTPIAPHARWHTVITPASFYVMDAMCAYKQVRTGKQEERAYTLEFILNKHLKRGKLKFTAADGLAKADWHVFMQKKHPIEYIVYNVFDCVGLEMLDEKTKDLSVSVPSGAAMSDYSRFNSQPRRVVDKLHYFVQARGKIIGTTSDEMATDFDQETISLKNWIVMLPAHLVADNGLKIIKEYPDICSNLRLHIGDLDVSASYPNGESVFNISKETTKKELISIEGVSENVRRMQGINLSAGATNAVEFCTGMFHMPQMTQWLEAYRRQDDLVQVAMDLRDWVDDSAATADAVISMREDEDENEYA</sequence>
<name>A0A1L7N175_9CAUD</name>
<dbReference type="GO" id="GO:0003676">
    <property type="term" value="F:nucleic acid binding"/>
    <property type="evidence" value="ECO:0007669"/>
    <property type="project" value="InterPro"/>
</dbReference>
<accession>A0A1L7N175</accession>
<dbReference type="RefSeq" id="YP_009598944.1">
    <property type="nucleotide sequence ID" value="NC_041911.1"/>
</dbReference>